<dbReference type="OrthoDB" id="72009at2"/>
<reference evidence="3 4" key="1">
    <citation type="submission" date="2018-03" db="EMBL/GenBank/DDBJ databases">
        <title>Characteristics and genome of n-alkane degrading marine bacteria Gordonia iterans isolated from crude oil contaminated in Tae-an, South Korea.</title>
        <authorList>
            <person name="Lee S.-S."/>
            <person name="Kim H."/>
        </authorList>
    </citation>
    <scope>NUCLEOTIDE SEQUENCE [LARGE SCALE GENOMIC DNA]</scope>
    <source>
        <strain evidence="3 4">Co17</strain>
    </source>
</reference>
<dbReference type="RefSeq" id="WP_105941290.1">
    <property type="nucleotide sequence ID" value="NZ_CP027433.1"/>
</dbReference>
<dbReference type="Pfam" id="PF02604">
    <property type="entry name" value="PhdYeFM_antitox"/>
    <property type="match status" value="1"/>
</dbReference>
<evidence type="ECO:0000256" key="2">
    <source>
        <dbReference type="RuleBase" id="RU362080"/>
    </source>
</evidence>
<sequence length="81" mass="8831">MTTTVPATDFNRNPSHVKRLAAKGPVVVTEHNRPTLVVLSFDEYQRLTASPAGLGTWLQMDDDVDFDVETGGLGIEPADFT</sequence>
<protein>
    <recommendedName>
        <fullName evidence="2">Antitoxin</fullName>
    </recommendedName>
</protein>
<comment type="similarity">
    <text evidence="1 2">Belongs to the phD/YefM antitoxin family.</text>
</comment>
<keyword evidence="4" id="KW-1185">Reference proteome</keyword>
<proteinExistence type="inferred from homology"/>
<dbReference type="Proteomes" id="UP000239814">
    <property type="component" value="Chromosome"/>
</dbReference>
<organism evidence="3 4">
    <name type="scientific">Gordonia iterans</name>
    <dbReference type="NCBI Taxonomy" id="1004901"/>
    <lineage>
        <taxon>Bacteria</taxon>
        <taxon>Bacillati</taxon>
        <taxon>Actinomycetota</taxon>
        <taxon>Actinomycetes</taxon>
        <taxon>Mycobacteriales</taxon>
        <taxon>Gordoniaceae</taxon>
        <taxon>Gordonia</taxon>
    </lineage>
</organism>
<dbReference type="InterPro" id="IPR006442">
    <property type="entry name" value="Antitoxin_Phd/YefM"/>
</dbReference>
<name>A0A2S0KD25_9ACTN</name>
<dbReference type="InterPro" id="IPR036165">
    <property type="entry name" value="YefM-like_sf"/>
</dbReference>
<gene>
    <name evidence="3" type="ORF">C6V83_03915</name>
</gene>
<dbReference type="Gene3D" id="3.40.1620.10">
    <property type="entry name" value="YefM-like domain"/>
    <property type="match status" value="1"/>
</dbReference>
<comment type="function">
    <text evidence="2">Antitoxin component of a type II toxin-antitoxin (TA) system.</text>
</comment>
<evidence type="ECO:0000313" key="3">
    <source>
        <dbReference type="EMBL" id="AVL99555.1"/>
    </source>
</evidence>
<dbReference type="AlphaFoldDB" id="A0A2S0KD25"/>
<evidence type="ECO:0000256" key="1">
    <source>
        <dbReference type="ARBA" id="ARBA00009981"/>
    </source>
</evidence>
<dbReference type="EMBL" id="CP027433">
    <property type="protein sequence ID" value="AVL99555.1"/>
    <property type="molecule type" value="Genomic_DNA"/>
</dbReference>
<evidence type="ECO:0000313" key="4">
    <source>
        <dbReference type="Proteomes" id="UP000239814"/>
    </source>
</evidence>
<dbReference type="KEGG" id="git:C6V83_03915"/>
<accession>A0A2S0KD25</accession>
<dbReference type="NCBIfam" id="TIGR01552">
    <property type="entry name" value="phd_fam"/>
    <property type="match status" value="1"/>
</dbReference>
<dbReference type="SUPFAM" id="SSF143120">
    <property type="entry name" value="YefM-like"/>
    <property type="match status" value="1"/>
</dbReference>